<reference evidence="9" key="1">
    <citation type="submission" date="2020-10" db="EMBL/GenBank/DDBJ databases">
        <authorList>
            <person name="Gilroy R."/>
        </authorList>
    </citation>
    <scope>NUCLEOTIDE SEQUENCE</scope>
    <source>
        <strain evidence="9">11687</strain>
    </source>
</reference>
<dbReference type="PIRSF" id="PIRSF001123">
    <property type="entry name" value="PepA_GA"/>
    <property type="match status" value="1"/>
</dbReference>
<feature type="binding site" evidence="8">
    <location>
        <position position="224"/>
    </location>
    <ligand>
        <name>Zn(2+)</name>
        <dbReference type="ChEBI" id="CHEBI:29105"/>
        <label>2</label>
    </ligand>
</feature>
<feature type="binding site" evidence="8">
    <location>
        <position position="243"/>
    </location>
    <ligand>
        <name>Zn(2+)</name>
        <dbReference type="ChEBI" id="CHEBI:29105"/>
        <label>1</label>
    </ligand>
</feature>
<dbReference type="AlphaFoldDB" id="A0A9D1SGE2"/>
<accession>A0A9D1SGE2</accession>
<comment type="caution">
    <text evidence="9">The sequence shown here is derived from an EMBL/GenBank/DDBJ whole genome shotgun (WGS) entry which is preliminary data.</text>
</comment>
<organism evidence="9 10">
    <name type="scientific">Candidatus Scatosoma pullistercoris</name>
    <dbReference type="NCBI Taxonomy" id="2840934"/>
    <lineage>
        <taxon>Bacteria</taxon>
        <taxon>Bacillati</taxon>
        <taxon>Bacillota</taxon>
        <taxon>Clostridia</taxon>
        <taxon>Candidatus Scatosoma</taxon>
    </lineage>
</organism>
<dbReference type="InterPro" id="IPR051464">
    <property type="entry name" value="Peptidase_M42_aminopept"/>
</dbReference>
<evidence type="ECO:0000313" key="9">
    <source>
        <dbReference type="EMBL" id="HIU59060.1"/>
    </source>
</evidence>
<feature type="binding site" evidence="8">
    <location>
        <position position="72"/>
    </location>
    <ligand>
        <name>Zn(2+)</name>
        <dbReference type="ChEBI" id="CHEBI:29105"/>
        <label>1</label>
    </ligand>
</feature>
<keyword evidence="3" id="KW-0645">Protease</keyword>
<reference evidence="9" key="2">
    <citation type="journal article" date="2021" name="PeerJ">
        <title>Extensive microbial diversity within the chicken gut microbiome revealed by metagenomics and culture.</title>
        <authorList>
            <person name="Gilroy R."/>
            <person name="Ravi A."/>
            <person name="Getino M."/>
            <person name="Pursley I."/>
            <person name="Horton D.L."/>
            <person name="Alikhan N.F."/>
            <person name="Baker D."/>
            <person name="Gharbi K."/>
            <person name="Hall N."/>
            <person name="Watson M."/>
            <person name="Adriaenssens E.M."/>
            <person name="Foster-Nyarko E."/>
            <person name="Jarju S."/>
            <person name="Secka A."/>
            <person name="Antonio M."/>
            <person name="Oren A."/>
            <person name="Chaudhuri R.R."/>
            <person name="La Ragione R."/>
            <person name="Hildebrand F."/>
            <person name="Pallen M.J."/>
        </authorList>
    </citation>
    <scope>NUCLEOTIDE SEQUENCE</scope>
    <source>
        <strain evidence="9">11687</strain>
    </source>
</reference>
<evidence type="ECO:0000256" key="6">
    <source>
        <dbReference type="PIRNR" id="PIRNR001123"/>
    </source>
</evidence>
<dbReference type="InterPro" id="IPR023367">
    <property type="entry name" value="Peptidase_M42_dom2"/>
</dbReference>
<dbReference type="Pfam" id="PF05343">
    <property type="entry name" value="Peptidase_M42"/>
    <property type="match status" value="1"/>
</dbReference>
<keyword evidence="5" id="KW-0378">Hydrolase</keyword>
<gene>
    <name evidence="9" type="ORF">IAC57_03050</name>
</gene>
<evidence type="ECO:0000256" key="5">
    <source>
        <dbReference type="ARBA" id="ARBA00022801"/>
    </source>
</evidence>
<dbReference type="EMBL" id="DVMZ01000080">
    <property type="protein sequence ID" value="HIU59060.1"/>
    <property type="molecule type" value="Genomic_DNA"/>
</dbReference>
<feature type="binding site" evidence="8">
    <location>
        <position position="189"/>
    </location>
    <ligand>
        <name>Zn(2+)</name>
        <dbReference type="ChEBI" id="CHEBI:29105"/>
        <label>1</label>
    </ligand>
</feature>
<dbReference type="InterPro" id="IPR008007">
    <property type="entry name" value="Peptidase_M42"/>
</dbReference>
<evidence type="ECO:0000256" key="8">
    <source>
        <dbReference type="PIRSR" id="PIRSR001123-2"/>
    </source>
</evidence>
<evidence type="ECO:0000256" key="2">
    <source>
        <dbReference type="ARBA" id="ARBA00022438"/>
    </source>
</evidence>
<dbReference type="CDD" id="cd05657">
    <property type="entry name" value="M42_glucanase_like"/>
    <property type="match status" value="1"/>
</dbReference>
<dbReference type="Gene3D" id="2.40.30.40">
    <property type="entry name" value="Peptidase M42, domain 2"/>
    <property type="match status" value="1"/>
</dbReference>
<feature type="active site" description="Proton acceptor" evidence="7">
    <location>
        <position position="223"/>
    </location>
</feature>
<keyword evidence="2" id="KW-0031">Aminopeptidase</keyword>
<keyword evidence="4 8" id="KW-0479">Metal-binding</keyword>
<dbReference type="PANTHER" id="PTHR32481:SF7">
    <property type="entry name" value="AMINOPEPTIDASE YHFE-RELATED"/>
    <property type="match status" value="1"/>
</dbReference>
<feature type="binding site" evidence="8">
    <location>
        <position position="323"/>
    </location>
    <ligand>
        <name>Zn(2+)</name>
        <dbReference type="ChEBI" id="CHEBI:29105"/>
        <label>2</label>
    </ligand>
</feature>
<evidence type="ECO:0000256" key="1">
    <source>
        <dbReference type="ARBA" id="ARBA00006272"/>
    </source>
</evidence>
<sequence length="346" mass="37228">MIKAEKYREFIIRSLREIMAVDSPTGFSAAIDEKLLVLLSDMGYAGEVTNKRLVKVCVPGRRKGKKIAVSAHVDTLGAMVRSVSGDGKIRFTRLGGPVLPTFDGEYCRIYADGGKVYTGTFLSDSCSCHVYKDAGTAERNENTMYVRLDEEVSSAADVAALGIRTGCMIALDPKTTVTDSGFVKSRFLDDKAGSVCLLTALKAMKEEGLAPEYDTDFYFTNYEEVGHGAATVGMDADELLAVDMGCVGADLACKETQVSVCVKDSHGPYDYEMVERLISLAKERNIDFAADVYPYYGSDVGAAWCAGADVKGGLIGPGVHASHGMERTHLKGIYATVSLLCAYLGL</sequence>
<dbReference type="SUPFAM" id="SSF53187">
    <property type="entry name" value="Zn-dependent exopeptidases"/>
    <property type="match status" value="1"/>
</dbReference>
<evidence type="ECO:0000256" key="3">
    <source>
        <dbReference type="ARBA" id="ARBA00022670"/>
    </source>
</evidence>
<comment type="similarity">
    <text evidence="1 6">Belongs to the peptidase M42 family.</text>
</comment>
<dbReference type="SUPFAM" id="SSF101821">
    <property type="entry name" value="Aminopeptidase/glucanase lid domain"/>
    <property type="match status" value="1"/>
</dbReference>
<dbReference type="Proteomes" id="UP000824081">
    <property type="component" value="Unassembled WGS sequence"/>
</dbReference>
<dbReference type="Gene3D" id="3.40.630.10">
    <property type="entry name" value="Zn peptidases"/>
    <property type="match status" value="1"/>
</dbReference>
<evidence type="ECO:0000256" key="4">
    <source>
        <dbReference type="ARBA" id="ARBA00022723"/>
    </source>
</evidence>
<evidence type="ECO:0000256" key="7">
    <source>
        <dbReference type="PIRSR" id="PIRSR001123-1"/>
    </source>
</evidence>
<name>A0A9D1SGE2_9FIRM</name>
<evidence type="ECO:0000313" key="10">
    <source>
        <dbReference type="Proteomes" id="UP000824081"/>
    </source>
</evidence>
<protein>
    <submittedName>
        <fullName evidence="9">M42 family metallopeptidase</fullName>
    </submittedName>
</protein>
<comment type="cofactor">
    <cofactor evidence="8">
        <name>a divalent metal cation</name>
        <dbReference type="ChEBI" id="CHEBI:60240"/>
    </cofactor>
    <text evidence="8">Binds 2 divalent metal cations per subunit.</text>
</comment>
<feature type="binding site" evidence="8">
    <location>
        <position position="189"/>
    </location>
    <ligand>
        <name>Zn(2+)</name>
        <dbReference type="ChEBI" id="CHEBI:29105"/>
        <label>2</label>
    </ligand>
</feature>
<dbReference type="GO" id="GO:0046872">
    <property type="term" value="F:metal ion binding"/>
    <property type="evidence" value="ECO:0007669"/>
    <property type="project" value="UniProtKB-UniRule"/>
</dbReference>
<proteinExistence type="inferred from homology"/>
<dbReference type="GO" id="GO:0006508">
    <property type="term" value="P:proteolysis"/>
    <property type="evidence" value="ECO:0007669"/>
    <property type="project" value="UniProtKB-KW"/>
</dbReference>
<dbReference type="PANTHER" id="PTHR32481">
    <property type="entry name" value="AMINOPEPTIDASE"/>
    <property type="match status" value="1"/>
</dbReference>
<dbReference type="GO" id="GO:0004177">
    <property type="term" value="F:aminopeptidase activity"/>
    <property type="evidence" value="ECO:0007669"/>
    <property type="project" value="UniProtKB-UniRule"/>
</dbReference>